<dbReference type="EMBL" id="NVBO01000023">
    <property type="protein sequence ID" value="PFS06758.1"/>
    <property type="molecule type" value="Genomic_DNA"/>
</dbReference>
<dbReference type="AlphaFoldDB" id="A0AA44QDQ1"/>
<evidence type="ECO:0000313" key="5">
    <source>
        <dbReference type="Proteomes" id="UP000226357"/>
    </source>
</evidence>
<dbReference type="Pfam" id="PF01156">
    <property type="entry name" value="IU_nuc_hydro"/>
    <property type="match status" value="1"/>
</dbReference>
<dbReference type="PANTHER" id="PTHR12304">
    <property type="entry name" value="INOSINE-URIDINE PREFERRING NUCLEOSIDE HYDROLASE"/>
    <property type="match status" value="1"/>
</dbReference>
<evidence type="ECO:0000313" key="4">
    <source>
        <dbReference type="EMBL" id="PFS06758.1"/>
    </source>
</evidence>
<proteinExistence type="predicted"/>
<dbReference type="InterPro" id="IPR036452">
    <property type="entry name" value="Ribo_hydro-like"/>
</dbReference>
<accession>A0AA44QDQ1</accession>
<sequence>MTKKVLFFSDAGIDDAIALILARFSNEIEVIGAVADYGNVSKEIASKNLYYLIHEVGGIPIPLIGGAESPLTSAVPTFYPEVHGVHGLGPIIPKENKHAKKLENFFEVVKLIQQYKDDLVIVNTGRLTSLAVLFVLYKDLMKEVKSYYIMGGSFLHPGNVTTVAEANFYVDPVAANLVFTYAQNVSVYPLNVTQYALITPEMVNYVDAKGKSKLTKPLLDHYYYNFCKKLFPKLEGSPVHDLMPFMALLDDKMFTYHHSPIYVNTEDLSRGESIADFRSSIKEAPFIDRPTQRIAIDFDYSLFFKHYMSIMTDEAF</sequence>
<dbReference type="InterPro" id="IPR023186">
    <property type="entry name" value="IUNH"/>
</dbReference>
<evidence type="ECO:0000256" key="1">
    <source>
        <dbReference type="ARBA" id="ARBA00022801"/>
    </source>
</evidence>
<organism evidence="4 5">
    <name type="scientific">Bacillus cereus</name>
    <dbReference type="NCBI Taxonomy" id="1396"/>
    <lineage>
        <taxon>Bacteria</taxon>
        <taxon>Bacillati</taxon>
        <taxon>Bacillota</taxon>
        <taxon>Bacilli</taxon>
        <taxon>Bacillales</taxon>
        <taxon>Bacillaceae</taxon>
        <taxon>Bacillus</taxon>
        <taxon>Bacillus cereus group</taxon>
    </lineage>
</organism>
<evidence type="ECO:0000259" key="3">
    <source>
        <dbReference type="Pfam" id="PF01156"/>
    </source>
</evidence>
<evidence type="ECO:0000256" key="2">
    <source>
        <dbReference type="ARBA" id="ARBA00023295"/>
    </source>
</evidence>
<dbReference type="PANTHER" id="PTHR12304:SF4">
    <property type="entry name" value="URIDINE NUCLEOSIDASE"/>
    <property type="match status" value="1"/>
</dbReference>
<name>A0AA44QDQ1_BACCE</name>
<dbReference type="GO" id="GO:0008477">
    <property type="term" value="F:purine nucleosidase activity"/>
    <property type="evidence" value="ECO:0007669"/>
    <property type="project" value="TreeGrafter"/>
</dbReference>
<dbReference type="Gene3D" id="3.90.245.10">
    <property type="entry name" value="Ribonucleoside hydrolase-like"/>
    <property type="match status" value="1"/>
</dbReference>
<comment type="caution">
    <text evidence="4">The sequence shown here is derived from an EMBL/GenBank/DDBJ whole genome shotgun (WGS) entry which is preliminary data.</text>
</comment>
<gene>
    <name evidence="4" type="ORF">COK38_02660</name>
</gene>
<reference evidence="4 5" key="1">
    <citation type="submission" date="2017-09" db="EMBL/GenBank/DDBJ databases">
        <title>Large-scale bioinformatics analysis of Bacillus genomes uncovers conserved roles of natural products in bacterial physiology.</title>
        <authorList>
            <consortium name="Agbiome Team Llc"/>
            <person name="Bleich R.M."/>
            <person name="Grubbs K.J."/>
            <person name="Santa Maria K.C."/>
            <person name="Allen S.E."/>
            <person name="Farag S."/>
            <person name="Shank E.A."/>
            <person name="Bowers A."/>
        </authorList>
    </citation>
    <scope>NUCLEOTIDE SEQUENCE [LARGE SCALE GENOMIC DNA]</scope>
    <source>
        <strain evidence="4 5">AFS067272</strain>
    </source>
</reference>
<feature type="domain" description="Inosine/uridine-preferring nucleoside hydrolase" evidence="3">
    <location>
        <begin position="5"/>
        <end position="304"/>
    </location>
</feature>
<dbReference type="Proteomes" id="UP000226357">
    <property type="component" value="Unassembled WGS sequence"/>
</dbReference>
<keyword evidence="1 4" id="KW-0378">Hydrolase</keyword>
<dbReference type="GO" id="GO:0005829">
    <property type="term" value="C:cytosol"/>
    <property type="evidence" value="ECO:0007669"/>
    <property type="project" value="TreeGrafter"/>
</dbReference>
<dbReference type="GO" id="GO:0006152">
    <property type="term" value="P:purine nucleoside catabolic process"/>
    <property type="evidence" value="ECO:0007669"/>
    <property type="project" value="TreeGrafter"/>
</dbReference>
<dbReference type="RefSeq" id="WP_098522557.1">
    <property type="nucleotide sequence ID" value="NZ_NUYJ01000005.1"/>
</dbReference>
<dbReference type="CDD" id="cd00455">
    <property type="entry name" value="nuc_hydro"/>
    <property type="match status" value="1"/>
</dbReference>
<keyword evidence="2" id="KW-0326">Glycosidase</keyword>
<dbReference type="InterPro" id="IPR001910">
    <property type="entry name" value="Inosine/uridine_hydrolase_dom"/>
</dbReference>
<protein>
    <submittedName>
        <fullName evidence="4">Nucleoside hydrolase</fullName>
    </submittedName>
</protein>
<dbReference type="SUPFAM" id="SSF53590">
    <property type="entry name" value="Nucleoside hydrolase"/>
    <property type="match status" value="1"/>
</dbReference>